<name>A0A391NYF7_9EUKA</name>
<feature type="non-terminal residue" evidence="2">
    <location>
        <position position="40"/>
    </location>
</feature>
<dbReference type="AlphaFoldDB" id="A0A391NYF7"/>
<dbReference type="EMBL" id="BDIP01003480">
    <property type="protein sequence ID" value="GCA63423.1"/>
    <property type="molecule type" value="Genomic_DNA"/>
</dbReference>
<protein>
    <submittedName>
        <fullName evidence="2">Uncharacterized protein</fullName>
    </submittedName>
</protein>
<evidence type="ECO:0000256" key="1">
    <source>
        <dbReference type="SAM" id="MobiDB-lite"/>
    </source>
</evidence>
<evidence type="ECO:0000313" key="2">
    <source>
        <dbReference type="EMBL" id="GCA63423.1"/>
    </source>
</evidence>
<organism evidence="2 3">
    <name type="scientific">Kipferlia bialata</name>
    <dbReference type="NCBI Taxonomy" id="797122"/>
    <lineage>
        <taxon>Eukaryota</taxon>
        <taxon>Metamonada</taxon>
        <taxon>Carpediemonas-like organisms</taxon>
        <taxon>Kipferlia</taxon>
    </lineage>
</organism>
<proteinExistence type="predicted"/>
<dbReference type="Proteomes" id="UP000265618">
    <property type="component" value="Unassembled WGS sequence"/>
</dbReference>
<evidence type="ECO:0000313" key="3">
    <source>
        <dbReference type="Proteomes" id="UP000265618"/>
    </source>
</evidence>
<feature type="region of interest" description="Disordered" evidence="1">
    <location>
        <begin position="1"/>
        <end position="40"/>
    </location>
</feature>
<reference evidence="2 3" key="1">
    <citation type="journal article" date="2018" name="PLoS ONE">
        <title>The draft genome of Kipferlia bialata reveals reductive genome evolution in fornicate parasites.</title>
        <authorList>
            <person name="Tanifuji G."/>
            <person name="Takabayashi S."/>
            <person name="Kume K."/>
            <person name="Takagi M."/>
            <person name="Nakayama T."/>
            <person name="Kamikawa R."/>
            <person name="Inagaki Y."/>
            <person name="Hashimoto T."/>
        </authorList>
    </citation>
    <scope>NUCLEOTIDE SEQUENCE [LARGE SCALE GENOMIC DNA]</scope>
    <source>
        <strain evidence="2">NY0173</strain>
    </source>
</reference>
<sequence length="40" mass="4522">MSDVPQPEGDTQMEVKQVTKAKKPRFRGGPLMQRPARVQV</sequence>
<keyword evidence="3" id="KW-1185">Reference proteome</keyword>
<gene>
    <name evidence="2" type="ORF">KIPB_009865</name>
</gene>
<accession>A0A391NYF7</accession>
<comment type="caution">
    <text evidence="2">The sequence shown here is derived from an EMBL/GenBank/DDBJ whole genome shotgun (WGS) entry which is preliminary data.</text>
</comment>